<proteinExistence type="predicted"/>
<evidence type="ECO:0000259" key="5">
    <source>
        <dbReference type="PROSITE" id="PS50887"/>
    </source>
</evidence>
<dbReference type="STRING" id="1445510.YC6258_00576"/>
<dbReference type="EC" id="2.7.7.65" evidence="2"/>
<dbReference type="KEGG" id="gsn:YC6258_00576"/>
<dbReference type="RefSeq" id="WP_144407534.1">
    <property type="nucleotide sequence ID" value="NZ_CP007142.1"/>
</dbReference>
<dbReference type="SMART" id="SM00267">
    <property type="entry name" value="GGDEF"/>
    <property type="match status" value="1"/>
</dbReference>
<dbReference type="PANTHER" id="PTHR45138:SF9">
    <property type="entry name" value="DIGUANYLATE CYCLASE DGCM-RELATED"/>
    <property type="match status" value="1"/>
</dbReference>
<dbReference type="AlphaFoldDB" id="A0A0C5VEJ4"/>
<evidence type="ECO:0000313" key="6">
    <source>
        <dbReference type="EMBL" id="AJQ92626.1"/>
    </source>
</evidence>
<dbReference type="OrthoDB" id="9803824at2"/>
<dbReference type="GO" id="GO:0052621">
    <property type="term" value="F:diguanylate cyclase activity"/>
    <property type="evidence" value="ECO:0007669"/>
    <property type="project" value="UniProtKB-EC"/>
</dbReference>
<accession>A0A0C5VEJ4</accession>
<evidence type="ECO:0000256" key="2">
    <source>
        <dbReference type="ARBA" id="ARBA00012528"/>
    </source>
</evidence>
<name>A0A0C5VEJ4_9GAMM</name>
<keyword evidence="4" id="KW-0812">Transmembrane</keyword>
<evidence type="ECO:0000256" key="1">
    <source>
        <dbReference type="ARBA" id="ARBA00001946"/>
    </source>
</evidence>
<dbReference type="Gene3D" id="3.30.70.270">
    <property type="match status" value="1"/>
</dbReference>
<dbReference type="PROSITE" id="PS50887">
    <property type="entry name" value="GGDEF"/>
    <property type="match status" value="1"/>
</dbReference>
<feature type="transmembrane region" description="Helical" evidence="4">
    <location>
        <begin position="108"/>
        <end position="128"/>
    </location>
</feature>
<keyword evidence="4" id="KW-0472">Membrane</keyword>
<dbReference type="PANTHER" id="PTHR45138">
    <property type="entry name" value="REGULATORY COMPONENTS OF SENSORY TRANSDUCTION SYSTEM"/>
    <property type="match status" value="1"/>
</dbReference>
<dbReference type="GO" id="GO:0005886">
    <property type="term" value="C:plasma membrane"/>
    <property type="evidence" value="ECO:0007669"/>
    <property type="project" value="TreeGrafter"/>
</dbReference>
<organism evidence="6 7">
    <name type="scientific">Gynuella sunshinyii YC6258</name>
    <dbReference type="NCBI Taxonomy" id="1445510"/>
    <lineage>
        <taxon>Bacteria</taxon>
        <taxon>Pseudomonadati</taxon>
        <taxon>Pseudomonadota</taxon>
        <taxon>Gammaproteobacteria</taxon>
        <taxon>Oceanospirillales</taxon>
        <taxon>Saccharospirillaceae</taxon>
        <taxon>Gynuella</taxon>
    </lineage>
</organism>
<feature type="transmembrane region" description="Helical" evidence="4">
    <location>
        <begin position="25"/>
        <end position="46"/>
    </location>
</feature>
<feature type="domain" description="GGDEF" evidence="5">
    <location>
        <begin position="233"/>
        <end position="362"/>
    </location>
</feature>
<dbReference type="FunFam" id="3.30.70.270:FF:000001">
    <property type="entry name" value="Diguanylate cyclase domain protein"/>
    <property type="match status" value="1"/>
</dbReference>
<dbReference type="InterPro" id="IPR000160">
    <property type="entry name" value="GGDEF_dom"/>
</dbReference>
<dbReference type="Pfam" id="PF00990">
    <property type="entry name" value="GGDEF"/>
    <property type="match status" value="1"/>
</dbReference>
<dbReference type="NCBIfam" id="TIGR00254">
    <property type="entry name" value="GGDEF"/>
    <property type="match status" value="1"/>
</dbReference>
<sequence>MEEKTPKFSILDLDSTLDISITRRIIAIGCLVFVGVWITEIGAGLITEFDAIGYPICIAALLFLIGLSYVSDRMDIVVRTGAFSVAAVYLILLNIWGSFQDINFENYYSAATAMQWLPLIYVIAFLFLRIREALIASAISYFSLLIGQYLALSHHLGFEQTWPLVTNLAIAHFCYVVVLWSIIKLRATTHEAQIRAKTMEKFALVDELTGIFNRRGLELNLDKLRSTWRKNPLPYTIFMIDIDHFKRINDQFGHLVGDEVLARVSAAINKHIRPEDVLGRWGGEEFMIITTRLDQTSAVGFAERLLNVIETLDLGHIGKVTASIGIANSDETETLKGVILKADQSLYKAKKSGRNQVVCSSSITPSDE</sequence>
<keyword evidence="4" id="KW-1133">Transmembrane helix</keyword>
<comment type="cofactor">
    <cofactor evidence="1">
        <name>Mg(2+)</name>
        <dbReference type="ChEBI" id="CHEBI:18420"/>
    </cofactor>
</comment>
<dbReference type="HOGENOM" id="CLU_000445_11_1_6"/>
<protein>
    <recommendedName>
        <fullName evidence="2">diguanylate cyclase</fullName>
        <ecNumber evidence="2">2.7.7.65</ecNumber>
    </recommendedName>
</protein>
<comment type="catalytic activity">
    <reaction evidence="3">
        <text>2 GTP = 3',3'-c-di-GMP + 2 diphosphate</text>
        <dbReference type="Rhea" id="RHEA:24898"/>
        <dbReference type="ChEBI" id="CHEBI:33019"/>
        <dbReference type="ChEBI" id="CHEBI:37565"/>
        <dbReference type="ChEBI" id="CHEBI:58805"/>
        <dbReference type="EC" id="2.7.7.65"/>
    </reaction>
</comment>
<dbReference type="CDD" id="cd01949">
    <property type="entry name" value="GGDEF"/>
    <property type="match status" value="1"/>
</dbReference>
<dbReference type="InterPro" id="IPR029787">
    <property type="entry name" value="Nucleotide_cyclase"/>
</dbReference>
<dbReference type="EMBL" id="CP007142">
    <property type="protein sequence ID" value="AJQ92626.1"/>
    <property type="molecule type" value="Genomic_DNA"/>
</dbReference>
<feature type="transmembrane region" description="Helical" evidence="4">
    <location>
        <begin position="164"/>
        <end position="183"/>
    </location>
</feature>
<feature type="transmembrane region" description="Helical" evidence="4">
    <location>
        <begin position="133"/>
        <end position="152"/>
    </location>
</feature>
<gene>
    <name evidence="6" type="ORF">YC6258_00576</name>
</gene>
<feature type="transmembrane region" description="Helical" evidence="4">
    <location>
        <begin position="52"/>
        <end position="70"/>
    </location>
</feature>
<keyword evidence="7" id="KW-1185">Reference proteome</keyword>
<dbReference type="GO" id="GO:0043709">
    <property type="term" value="P:cell adhesion involved in single-species biofilm formation"/>
    <property type="evidence" value="ECO:0007669"/>
    <property type="project" value="TreeGrafter"/>
</dbReference>
<dbReference type="GO" id="GO:1902201">
    <property type="term" value="P:negative regulation of bacterial-type flagellum-dependent cell motility"/>
    <property type="evidence" value="ECO:0007669"/>
    <property type="project" value="TreeGrafter"/>
</dbReference>
<dbReference type="Proteomes" id="UP000032266">
    <property type="component" value="Chromosome"/>
</dbReference>
<evidence type="ECO:0000256" key="3">
    <source>
        <dbReference type="ARBA" id="ARBA00034247"/>
    </source>
</evidence>
<dbReference type="SUPFAM" id="SSF55073">
    <property type="entry name" value="Nucleotide cyclase"/>
    <property type="match status" value="1"/>
</dbReference>
<dbReference type="InterPro" id="IPR043128">
    <property type="entry name" value="Rev_trsase/Diguanyl_cyclase"/>
</dbReference>
<dbReference type="InterPro" id="IPR050469">
    <property type="entry name" value="Diguanylate_Cyclase"/>
</dbReference>
<reference evidence="6 7" key="1">
    <citation type="submission" date="2014-01" db="EMBL/GenBank/DDBJ databases">
        <title>Full genme sequencing of cellulolytic bacterium Gynuella sunshinyii YC6258T gen. nov., sp. nov.</title>
        <authorList>
            <person name="Khan H."/>
            <person name="Chung E.J."/>
            <person name="Chung Y.R."/>
        </authorList>
    </citation>
    <scope>NUCLEOTIDE SEQUENCE [LARGE SCALE GENOMIC DNA]</scope>
    <source>
        <strain evidence="6 7">YC6258</strain>
    </source>
</reference>
<evidence type="ECO:0000313" key="7">
    <source>
        <dbReference type="Proteomes" id="UP000032266"/>
    </source>
</evidence>
<evidence type="ECO:0000256" key="4">
    <source>
        <dbReference type="SAM" id="Phobius"/>
    </source>
</evidence>
<feature type="transmembrane region" description="Helical" evidence="4">
    <location>
        <begin position="77"/>
        <end position="96"/>
    </location>
</feature>